<dbReference type="SUPFAM" id="SSF56399">
    <property type="entry name" value="ADP-ribosylation"/>
    <property type="match status" value="1"/>
</dbReference>
<dbReference type="AlphaFoldDB" id="A0A2D0LFG6"/>
<sequence length="185" mass="21468">MQEYLLRKKRILARFVTRKSLPAFTYRWDTRPPDVISRDGFYSRNRYGRISIREHVNNSYESGPWKGQLTRGSSQYVSTGAYGMLKTLDGTFAQQAPNSYLYKINTRIAAESGAFHDVNAHFDHLGLPLTYRTQREWIKEGGIKPAAIIQYMTGQRFMDQYNHHRNEAPDEQALAGWSPLSAFRR</sequence>
<accession>A0A2D0LFG6</accession>
<evidence type="ECO:0000259" key="1">
    <source>
        <dbReference type="Pfam" id="PF22596"/>
    </source>
</evidence>
<proteinExistence type="predicted"/>
<evidence type="ECO:0000313" key="2">
    <source>
        <dbReference type="EMBL" id="PHM74439.1"/>
    </source>
</evidence>
<keyword evidence="3" id="KW-1185">Reference proteome</keyword>
<dbReference type="OrthoDB" id="7061525at2"/>
<protein>
    <recommendedName>
        <fullName evidence="1">Pierisin-like domain-containing protein</fullName>
    </recommendedName>
</protein>
<organism evidence="2 3">
    <name type="scientific">Xenorhabdus kozodoii</name>
    <dbReference type="NCBI Taxonomy" id="351676"/>
    <lineage>
        <taxon>Bacteria</taxon>
        <taxon>Pseudomonadati</taxon>
        <taxon>Pseudomonadota</taxon>
        <taxon>Gammaproteobacteria</taxon>
        <taxon>Enterobacterales</taxon>
        <taxon>Morganellaceae</taxon>
        <taxon>Xenorhabdus</taxon>
    </lineage>
</organism>
<gene>
    <name evidence="2" type="ORF">Xkoz_00993</name>
</gene>
<dbReference type="Gene3D" id="3.90.210.10">
    <property type="entry name" value="Heat-Labile Enterotoxin, subunit A"/>
    <property type="match status" value="1"/>
</dbReference>
<comment type="caution">
    <text evidence="2">The sequence shown here is derived from an EMBL/GenBank/DDBJ whole genome shotgun (WGS) entry which is preliminary data.</text>
</comment>
<reference evidence="2 3" key="1">
    <citation type="journal article" date="2017" name="Nat. Microbiol.">
        <title>Natural product diversity associated with the nematode symbionts Photorhabdus and Xenorhabdus.</title>
        <authorList>
            <person name="Tobias N.J."/>
            <person name="Wolff H."/>
            <person name="Djahanschiri B."/>
            <person name="Grundmann F."/>
            <person name="Kronenwerth M."/>
            <person name="Shi Y.M."/>
            <person name="Simonyi S."/>
            <person name="Grun P."/>
            <person name="Shapiro-Ilan D."/>
            <person name="Pidot S.J."/>
            <person name="Stinear T.P."/>
            <person name="Ebersberger I."/>
            <person name="Bode H.B."/>
        </authorList>
    </citation>
    <scope>NUCLEOTIDE SEQUENCE [LARGE SCALE GENOMIC DNA]</scope>
    <source>
        <strain evidence="2 3">DSM 17907</strain>
    </source>
</reference>
<name>A0A2D0LFG6_9GAMM</name>
<feature type="domain" description="Pierisin-like" evidence="1">
    <location>
        <begin position="26"/>
        <end position="155"/>
    </location>
</feature>
<dbReference type="InterPro" id="IPR054695">
    <property type="entry name" value="Pierisin-like_dom"/>
</dbReference>
<dbReference type="RefSeq" id="WP_099141106.1">
    <property type="nucleotide sequence ID" value="NZ_CAWNOR010000086.1"/>
</dbReference>
<dbReference type="EMBL" id="NJCX01000005">
    <property type="protein sequence ID" value="PHM74439.1"/>
    <property type="molecule type" value="Genomic_DNA"/>
</dbReference>
<dbReference type="Proteomes" id="UP000221101">
    <property type="component" value="Unassembled WGS sequence"/>
</dbReference>
<evidence type="ECO:0000313" key="3">
    <source>
        <dbReference type="Proteomes" id="UP000221101"/>
    </source>
</evidence>
<dbReference type="Pfam" id="PF22596">
    <property type="entry name" value="Scabin-like"/>
    <property type="match status" value="1"/>
</dbReference>